<feature type="region of interest" description="Disordered" evidence="5">
    <location>
        <begin position="1"/>
        <end position="23"/>
    </location>
</feature>
<reference evidence="8 9" key="1">
    <citation type="submission" date="2017-02" db="EMBL/GenBank/DDBJ databases">
        <title>isolation and characterization of a novel temperate virus Aeropyrum globular virus 1 infecting hyperthermophilic archaeon Aeropyrum.</title>
        <authorList>
            <person name="Yumiya M."/>
            <person name="Yoshida T."/>
            <person name="Sako Y."/>
        </authorList>
    </citation>
    <scope>NUCLEOTIDE SEQUENCE [LARGE SCALE GENOMIC DNA]</scope>
    <source>
        <strain evidence="8 9">YK1-12-2013</strain>
    </source>
</reference>
<dbReference type="InterPro" id="IPR058533">
    <property type="entry name" value="Cation_efflux_TM"/>
</dbReference>
<dbReference type="EMBL" id="BDMD01000011">
    <property type="protein sequence ID" value="GBF08549.1"/>
    <property type="molecule type" value="Genomic_DNA"/>
</dbReference>
<gene>
    <name evidence="8" type="ORF">apy_02740</name>
</gene>
<name>A0A401H8A8_AERPX</name>
<dbReference type="AlphaFoldDB" id="A0A401H8A8"/>
<comment type="caution">
    <text evidence="8">The sequence shown here is derived from an EMBL/GenBank/DDBJ whole genome shotgun (WGS) entry which is preliminary data.</text>
</comment>
<proteinExistence type="predicted"/>
<evidence type="ECO:0000256" key="2">
    <source>
        <dbReference type="ARBA" id="ARBA00022692"/>
    </source>
</evidence>
<dbReference type="Proteomes" id="UP000291213">
    <property type="component" value="Unassembled WGS sequence"/>
</dbReference>
<comment type="subcellular location">
    <subcellularLocation>
        <location evidence="1">Membrane</location>
        <topology evidence="1">Multi-pass membrane protein</topology>
    </subcellularLocation>
</comment>
<sequence length="353" mass="38799">MAAERARGAGAPEGGGAGRGSNSAGVRWARRVQAPSVSARKILKATDLIKYIYASAIVSALMAAAGVALYLLVFPSSVVLVEAFVWFVEAITFFSLAVAFNIAASRTVYYKARFEILRIESLMALHSALVGMAVVVFVMWKALFSKGSEPTPILLALYPGVSGLVSYVIERYLFGKLKRLEVRLVSLKFVAEKLRLDVLLEEAGAAAIIISNLTGLTIFETAIVVGVGLYLLYGLGSIALKNLLYLVGPGPGDERARVRRQIELVLSEMGYRPRRIRVESYGTFAEAEVWVEYPARATLDKSFRTSVAIARSLVARIPELLRAVVIMVPVKKTLVRRYQRIREEVGESRQRRL</sequence>
<evidence type="ECO:0000256" key="5">
    <source>
        <dbReference type="SAM" id="MobiDB-lite"/>
    </source>
</evidence>
<accession>A0A401H8A8</accession>
<feature type="transmembrane region" description="Helical" evidence="6">
    <location>
        <begin position="152"/>
        <end position="173"/>
    </location>
</feature>
<feature type="transmembrane region" description="Helical" evidence="6">
    <location>
        <begin position="84"/>
        <end position="104"/>
    </location>
</feature>
<evidence type="ECO:0000256" key="4">
    <source>
        <dbReference type="ARBA" id="ARBA00023136"/>
    </source>
</evidence>
<dbReference type="InterPro" id="IPR027469">
    <property type="entry name" value="Cation_efflux_TMD_sf"/>
</dbReference>
<feature type="transmembrane region" description="Helical" evidence="6">
    <location>
        <begin position="51"/>
        <end position="72"/>
    </location>
</feature>
<keyword evidence="4 6" id="KW-0472">Membrane</keyword>
<dbReference type="SUPFAM" id="SSF161111">
    <property type="entry name" value="Cation efflux protein transmembrane domain-like"/>
    <property type="match status" value="1"/>
</dbReference>
<dbReference type="GO" id="GO:0008324">
    <property type="term" value="F:monoatomic cation transmembrane transporter activity"/>
    <property type="evidence" value="ECO:0007669"/>
    <property type="project" value="InterPro"/>
</dbReference>
<dbReference type="GO" id="GO:0016020">
    <property type="term" value="C:membrane"/>
    <property type="evidence" value="ECO:0007669"/>
    <property type="project" value="UniProtKB-SubCell"/>
</dbReference>
<dbReference type="RefSeq" id="WP_131159615.1">
    <property type="nucleotide sequence ID" value="NZ_BDMD01000011.1"/>
</dbReference>
<feature type="domain" description="Cation efflux protein transmembrane" evidence="7">
    <location>
        <begin position="53"/>
        <end position="247"/>
    </location>
</feature>
<protein>
    <recommendedName>
        <fullName evidence="7">Cation efflux protein transmembrane domain-containing protein</fullName>
    </recommendedName>
</protein>
<feature type="transmembrane region" description="Helical" evidence="6">
    <location>
        <begin position="222"/>
        <end position="247"/>
    </location>
</feature>
<evidence type="ECO:0000313" key="9">
    <source>
        <dbReference type="Proteomes" id="UP000291213"/>
    </source>
</evidence>
<dbReference type="OrthoDB" id="15423at2157"/>
<evidence type="ECO:0000313" key="8">
    <source>
        <dbReference type="EMBL" id="GBF08549.1"/>
    </source>
</evidence>
<keyword evidence="2 6" id="KW-0812">Transmembrane</keyword>
<organism evidence="8 9">
    <name type="scientific">Aeropyrum pernix</name>
    <dbReference type="NCBI Taxonomy" id="56636"/>
    <lineage>
        <taxon>Archaea</taxon>
        <taxon>Thermoproteota</taxon>
        <taxon>Thermoprotei</taxon>
        <taxon>Desulfurococcales</taxon>
        <taxon>Desulfurococcaceae</taxon>
        <taxon>Aeropyrum</taxon>
    </lineage>
</organism>
<feature type="transmembrane region" description="Helical" evidence="6">
    <location>
        <begin position="116"/>
        <end position="140"/>
    </location>
</feature>
<evidence type="ECO:0000256" key="3">
    <source>
        <dbReference type="ARBA" id="ARBA00022989"/>
    </source>
</evidence>
<evidence type="ECO:0000256" key="1">
    <source>
        <dbReference type="ARBA" id="ARBA00004141"/>
    </source>
</evidence>
<evidence type="ECO:0000259" key="7">
    <source>
        <dbReference type="Pfam" id="PF01545"/>
    </source>
</evidence>
<dbReference type="Pfam" id="PF01545">
    <property type="entry name" value="Cation_efflux"/>
    <property type="match status" value="1"/>
</dbReference>
<keyword evidence="3 6" id="KW-1133">Transmembrane helix</keyword>
<evidence type="ECO:0000256" key="6">
    <source>
        <dbReference type="SAM" id="Phobius"/>
    </source>
</evidence>